<evidence type="ECO:0000256" key="1">
    <source>
        <dbReference type="ARBA" id="ARBA00010613"/>
    </source>
</evidence>
<evidence type="ECO:0000256" key="3">
    <source>
        <dbReference type="SAM" id="MobiDB-lite"/>
    </source>
</evidence>
<dbReference type="GO" id="GO:0050152">
    <property type="term" value="F:omega-amidase activity"/>
    <property type="evidence" value="ECO:0007669"/>
    <property type="project" value="TreeGrafter"/>
</dbReference>
<dbReference type="InterPro" id="IPR036526">
    <property type="entry name" value="C-N_Hydrolase_sf"/>
</dbReference>
<comment type="caution">
    <text evidence="5">The sequence shown here is derived from an EMBL/GenBank/DDBJ whole genome shotgun (WGS) entry which is preliminary data.</text>
</comment>
<dbReference type="GO" id="GO:0006107">
    <property type="term" value="P:oxaloacetate metabolic process"/>
    <property type="evidence" value="ECO:0007669"/>
    <property type="project" value="TreeGrafter"/>
</dbReference>
<dbReference type="SUPFAM" id="SSF56317">
    <property type="entry name" value="Carbon-nitrogen hydrolase"/>
    <property type="match status" value="1"/>
</dbReference>
<proteinExistence type="inferred from homology"/>
<evidence type="ECO:0000313" key="5">
    <source>
        <dbReference type="EMBL" id="GBF87953.1"/>
    </source>
</evidence>
<dbReference type="InParanoid" id="A0A2V0NQX2"/>
<comment type="similarity">
    <text evidence="1">Belongs to the carbon-nitrogen hydrolase superfamily. NIT1/NIT2 family.</text>
</comment>
<dbReference type="OrthoDB" id="10250282at2759"/>
<accession>A0A2V0NQX2</accession>
<dbReference type="Proteomes" id="UP000247498">
    <property type="component" value="Unassembled WGS sequence"/>
</dbReference>
<protein>
    <submittedName>
        <fullName evidence="5">Nitrilase cyanide hydratase and apolipo N-acyltransferase family protein</fullName>
    </submittedName>
</protein>
<dbReference type="AlphaFoldDB" id="A0A2V0NQX2"/>
<dbReference type="CDD" id="cd07572">
    <property type="entry name" value="nit"/>
    <property type="match status" value="1"/>
</dbReference>
<dbReference type="InterPro" id="IPR045254">
    <property type="entry name" value="Nit1/2_C-N_Hydrolase"/>
</dbReference>
<dbReference type="InterPro" id="IPR003010">
    <property type="entry name" value="C-N_Hydrolase"/>
</dbReference>
<evidence type="ECO:0000259" key="4">
    <source>
        <dbReference type="PROSITE" id="PS50263"/>
    </source>
</evidence>
<dbReference type="PANTHER" id="PTHR23088">
    <property type="entry name" value="NITRILASE-RELATED"/>
    <property type="match status" value="1"/>
</dbReference>
<dbReference type="STRING" id="307507.A0A2V0NQX2"/>
<evidence type="ECO:0000313" key="6">
    <source>
        <dbReference type="Proteomes" id="UP000247498"/>
    </source>
</evidence>
<dbReference type="GO" id="GO:0006528">
    <property type="term" value="P:asparagine metabolic process"/>
    <property type="evidence" value="ECO:0007669"/>
    <property type="project" value="TreeGrafter"/>
</dbReference>
<dbReference type="GO" id="GO:0006541">
    <property type="term" value="P:glutamine metabolic process"/>
    <property type="evidence" value="ECO:0007669"/>
    <property type="project" value="TreeGrafter"/>
</dbReference>
<dbReference type="EMBL" id="BDRX01000003">
    <property type="protein sequence ID" value="GBF87953.1"/>
    <property type="molecule type" value="Genomic_DNA"/>
</dbReference>
<gene>
    <name evidence="5" type="ORF">Rsub_00665</name>
</gene>
<feature type="domain" description="CN hydrolase" evidence="4">
    <location>
        <begin position="74"/>
        <end position="324"/>
    </location>
</feature>
<dbReference type="GO" id="GO:0016746">
    <property type="term" value="F:acyltransferase activity"/>
    <property type="evidence" value="ECO:0007669"/>
    <property type="project" value="UniProtKB-KW"/>
</dbReference>
<organism evidence="5 6">
    <name type="scientific">Raphidocelis subcapitata</name>
    <dbReference type="NCBI Taxonomy" id="307507"/>
    <lineage>
        <taxon>Eukaryota</taxon>
        <taxon>Viridiplantae</taxon>
        <taxon>Chlorophyta</taxon>
        <taxon>core chlorophytes</taxon>
        <taxon>Chlorophyceae</taxon>
        <taxon>CS clade</taxon>
        <taxon>Sphaeropleales</taxon>
        <taxon>Selenastraceae</taxon>
        <taxon>Raphidocelis</taxon>
    </lineage>
</organism>
<name>A0A2V0NQX2_9CHLO</name>
<dbReference type="FunFam" id="3.60.110.10:FF:000002">
    <property type="entry name" value="Nitrilase family member 2"/>
    <property type="match status" value="1"/>
</dbReference>
<dbReference type="Gene3D" id="3.60.110.10">
    <property type="entry name" value="Carbon-nitrogen hydrolase"/>
    <property type="match status" value="1"/>
</dbReference>
<sequence>MRVACARILGPQLCPGSAAAQRLWHGGAALGRRQPSAAARPSYSQQHPQQRRRSLGTVAMASADGAPGDAPSKVKIALCQLSVTADKPANIAAAAAAVGAAAAAGAGLVVLPEMWNCPYSNDSFPSYAEDFSEAPSGGAPSYLALSAAAAAAGVTVVGGSVPEREGGQLFNTCCVFGPDGQLLAKHRKVHLFDIDIPGKMTFKESLTLSPGGGPTVVDTPAGRLGVGICYDIRFPELAMVCAKRGAQLIVYPGAFNMVTGPVHWELLAKARAVDNQLFVATCSPARSPEASYQAWGHSTVVGPFAEVLATCEHEPATVFADIDYGQIAERRANMPLTQQRRSDLYELVDKTAA</sequence>
<dbReference type="PANTHER" id="PTHR23088:SF30">
    <property type="entry name" value="OMEGA-AMIDASE NIT2"/>
    <property type="match status" value="1"/>
</dbReference>
<dbReference type="InterPro" id="IPR001110">
    <property type="entry name" value="UPF0012_CS"/>
</dbReference>
<evidence type="ECO:0000256" key="2">
    <source>
        <dbReference type="ARBA" id="ARBA00022801"/>
    </source>
</evidence>
<feature type="region of interest" description="Disordered" evidence="3">
    <location>
        <begin position="34"/>
        <end position="55"/>
    </location>
</feature>
<dbReference type="PROSITE" id="PS01227">
    <property type="entry name" value="UPF0012"/>
    <property type="match status" value="1"/>
</dbReference>
<keyword evidence="6" id="KW-1185">Reference proteome</keyword>
<keyword evidence="5" id="KW-0808">Transferase</keyword>
<keyword evidence="5" id="KW-0012">Acyltransferase</keyword>
<dbReference type="Pfam" id="PF00795">
    <property type="entry name" value="CN_hydrolase"/>
    <property type="match status" value="1"/>
</dbReference>
<keyword evidence="2" id="KW-0378">Hydrolase</keyword>
<dbReference type="FunCoup" id="A0A2V0NQX2">
    <property type="interactions" value="1775"/>
</dbReference>
<dbReference type="PROSITE" id="PS50263">
    <property type="entry name" value="CN_HYDROLASE"/>
    <property type="match status" value="1"/>
</dbReference>
<reference evidence="5 6" key="1">
    <citation type="journal article" date="2018" name="Sci. Rep.">
        <title>Raphidocelis subcapitata (=Pseudokirchneriella subcapitata) provides an insight into genome evolution and environmental adaptations in the Sphaeropleales.</title>
        <authorList>
            <person name="Suzuki S."/>
            <person name="Yamaguchi H."/>
            <person name="Nakajima N."/>
            <person name="Kawachi M."/>
        </authorList>
    </citation>
    <scope>NUCLEOTIDE SEQUENCE [LARGE SCALE GENOMIC DNA]</scope>
    <source>
        <strain evidence="5 6">NIES-35</strain>
    </source>
</reference>
<dbReference type="GO" id="GO:0005739">
    <property type="term" value="C:mitochondrion"/>
    <property type="evidence" value="ECO:0007669"/>
    <property type="project" value="TreeGrafter"/>
</dbReference>